<dbReference type="Proteomes" id="UP000037460">
    <property type="component" value="Unassembled WGS sequence"/>
</dbReference>
<dbReference type="OrthoDB" id="10544555at2759"/>
<evidence type="ECO:0000313" key="1">
    <source>
        <dbReference type="EMBL" id="KOO35796.1"/>
    </source>
</evidence>
<evidence type="ECO:0000313" key="2">
    <source>
        <dbReference type="Proteomes" id="UP000037460"/>
    </source>
</evidence>
<reference evidence="2" key="1">
    <citation type="journal article" date="2015" name="PLoS Genet.">
        <title>Genome Sequence and Transcriptome Analyses of Chrysochromulina tobin: Metabolic Tools for Enhanced Algal Fitness in the Prominent Order Prymnesiales (Haptophyceae).</title>
        <authorList>
            <person name="Hovde B.T."/>
            <person name="Deodato C.R."/>
            <person name="Hunsperger H.M."/>
            <person name="Ryken S.A."/>
            <person name="Yost W."/>
            <person name="Jha R.K."/>
            <person name="Patterson J."/>
            <person name="Monnat R.J. Jr."/>
            <person name="Barlow S.B."/>
            <person name="Starkenburg S.R."/>
            <person name="Cattolico R.A."/>
        </authorList>
    </citation>
    <scope>NUCLEOTIDE SEQUENCE</scope>
    <source>
        <strain evidence="2">CCMP291</strain>
    </source>
</reference>
<dbReference type="AlphaFoldDB" id="A0A0M0KAC5"/>
<name>A0A0M0KAC5_9EUKA</name>
<proteinExistence type="predicted"/>
<gene>
    <name evidence="1" type="ORF">Ctob_015495</name>
</gene>
<keyword evidence="2" id="KW-1185">Reference proteome</keyword>
<feature type="non-terminal residue" evidence="1">
    <location>
        <position position="75"/>
    </location>
</feature>
<accession>A0A0M0KAC5</accession>
<protein>
    <submittedName>
        <fullName evidence="1">Uncharacterized protein</fullName>
    </submittedName>
</protein>
<comment type="caution">
    <text evidence="1">The sequence shown here is derived from an EMBL/GenBank/DDBJ whole genome shotgun (WGS) entry which is preliminary data.</text>
</comment>
<organism evidence="1 2">
    <name type="scientific">Chrysochromulina tobinii</name>
    <dbReference type="NCBI Taxonomy" id="1460289"/>
    <lineage>
        <taxon>Eukaryota</taxon>
        <taxon>Haptista</taxon>
        <taxon>Haptophyta</taxon>
        <taxon>Prymnesiophyceae</taxon>
        <taxon>Prymnesiales</taxon>
        <taxon>Chrysochromulinaceae</taxon>
        <taxon>Chrysochromulina</taxon>
    </lineage>
</organism>
<dbReference type="EMBL" id="JWZX01000748">
    <property type="protein sequence ID" value="KOO35796.1"/>
    <property type="molecule type" value="Genomic_DNA"/>
</dbReference>
<sequence>METWSSNVGRPRVDGLLLMNKDVLDQALGEELPDRLARERAVHLELLGDDGGRDEALLGHVGEELFVRNLVEEHQ</sequence>